<evidence type="ECO:0000259" key="8">
    <source>
        <dbReference type="PROSITE" id="PS51370"/>
    </source>
</evidence>
<feature type="compositionally biased region" description="Polar residues" evidence="6">
    <location>
        <begin position="178"/>
        <end position="197"/>
    </location>
</feature>
<evidence type="ECO:0000256" key="2">
    <source>
        <dbReference type="ARBA" id="ARBA00023015"/>
    </source>
</evidence>
<dbReference type="GO" id="GO:0043565">
    <property type="term" value="F:sequence-specific DNA binding"/>
    <property type="evidence" value="ECO:0007669"/>
    <property type="project" value="TreeGrafter"/>
</dbReference>
<evidence type="ECO:0000256" key="6">
    <source>
        <dbReference type="SAM" id="MobiDB-lite"/>
    </source>
</evidence>
<dbReference type="AlphaFoldDB" id="A0A8K0IGL9"/>
<comment type="caution">
    <text evidence="9">The sequence shown here is derived from an EMBL/GenBank/DDBJ whole genome shotgun (WGS) entry which is preliminary data.</text>
</comment>
<sequence>MISYPNTQYLAESYFVGDEDQGNPPSIPKDGYPSFSTFPLSPPTFDHDLLITAHLTITNTLEAPTFSSPDPAEERDMTANAPPATRNTGRRKRPFRTDRHSKIFTAQGLRDRRMRLSQEVASKFFSLQDLLGFDKASQTVDWLLTRSKSAIQQLIDASQLGNQSINLSSLVSESSTSDCFSTISNDKQKSPAASPNTKDIGLRPLSIASSDPILTKEMRDMARARARERTREKNRIRSGRPEGSCQEDRPSSENDAVKGGELCINGVHQPSPMTMVPSSLMYDTNNTIRLSDERMNINFPKSY</sequence>
<dbReference type="InterPro" id="IPR005333">
    <property type="entry name" value="Transcription_factor_TCP"/>
</dbReference>
<keyword evidence="4" id="KW-0804">Transcription</keyword>
<organism evidence="9 10">
    <name type="scientific">Cocos nucifera</name>
    <name type="common">Coconut palm</name>
    <dbReference type="NCBI Taxonomy" id="13894"/>
    <lineage>
        <taxon>Eukaryota</taxon>
        <taxon>Viridiplantae</taxon>
        <taxon>Streptophyta</taxon>
        <taxon>Embryophyta</taxon>
        <taxon>Tracheophyta</taxon>
        <taxon>Spermatophyta</taxon>
        <taxon>Magnoliopsida</taxon>
        <taxon>Liliopsida</taxon>
        <taxon>Arecaceae</taxon>
        <taxon>Arecoideae</taxon>
        <taxon>Cocoseae</taxon>
        <taxon>Attaleinae</taxon>
        <taxon>Cocos</taxon>
    </lineage>
</organism>
<feature type="compositionally biased region" description="Basic and acidic residues" evidence="6">
    <location>
        <begin position="214"/>
        <end position="235"/>
    </location>
</feature>
<evidence type="ECO:0000256" key="4">
    <source>
        <dbReference type="ARBA" id="ARBA00023163"/>
    </source>
</evidence>
<proteinExistence type="predicted"/>
<feature type="region of interest" description="Disordered" evidence="6">
    <location>
        <begin position="178"/>
        <end position="278"/>
    </location>
</feature>
<dbReference type="InterPro" id="IPR017888">
    <property type="entry name" value="CYC/TB1_R_domain"/>
</dbReference>
<feature type="compositionally biased region" description="Basic and acidic residues" evidence="6">
    <location>
        <begin position="246"/>
        <end position="258"/>
    </location>
</feature>
<accession>A0A8K0IGL9</accession>
<protein>
    <submittedName>
        <fullName evidence="9">Transcription factor CYCLOIDEA-like</fullName>
    </submittedName>
</protein>
<dbReference type="GO" id="GO:0003700">
    <property type="term" value="F:DNA-binding transcription factor activity"/>
    <property type="evidence" value="ECO:0007669"/>
    <property type="project" value="InterPro"/>
</dbReference>
<reference evidence="9" key="1">
    <citation type="journal article" date="2017" name="Gigascience">
        <title>The genome draft of coconut (Cocos nucifera).</title>
        <authorList>
            <person name="Xiao Y."/>
            <person name="Xu P."/>
            <person name="Fan H."/>
            <person name="Baudouin L."/>
            <person name="Xia W."/>
            <person name="Bocs S."/>
            <person name="Xu J."/>
            <person name="Li Q."/>
            <person name="Guo A."/>
            <person name="Zhou L."/>
            <person name="Li J."/>
            <person name="Wu Y."/>
            <person name="Ma Z."/>
            <person name="Armero A."/>
            <person name="Issali A.E."/>
            <person name="Liu N."/>
            <person name="Peng M."/>
            <person name="Yang Y."/>
        </authorList>
    </citation>
    <scope>NUCLEOTIDE SEQUENCE</scope>
    <source>
        <tissue evidence="9">Spear leaf of Hainan Tall coconut</tissue>
    </source>
</reference>
<dbReference type="Proteomes" id="UP000797356">
    <property type="component" value="Chromosome 8"/>
</dbReference>
<dbReference type="InterPro" id="IPR017887">
    <property type="entry name" value="TF_TCP_subgr"/>
</dbReference>
<dbReference type="EMBL" id="CM017879">
    <property type="protein sequence ID" value="KAG1358719.1"/>
    <property type="molecule type" value="Genomic_DNA"/>
</dbReference>
<feature type="region of interest" description="Disordered" evidence="6">
    <location>
        <begin position="62"/>
        <end position="100"/>
    </location>
</feature>
<feature type="domain" description="R" evidence="8">
    <location>
        <begin position="216"/>
        <end position="233"/>
    </location>
</feature>
<evidence type="ECO:0000256" key="1">
    <source>
        <dbReference type="ARBA" id="ARBA00004123"/>
    </source>
</evidence>
<keyword evidence="3" id="KW-0238">DNA-binding</keyword>
<dbReference type="PROSITE" id="PS51369">
    <property type="entry name" value="TCP"/>
    <property type="match status" value="1"/>
</dbReference>
<evidence type="ECO:0000259" key="7">
    <source>
        <dbReference type="PROSITE" id="PS51369"/>
    </source>
</evidence>
<evidence type="ECO:0000256" key="3">
    <source>
        <dbReference type="ARBA" id="ARBA00023125"/>
    </source>
</evidence>
<keyword evidence="2" id="KW-0805">Transcription regulation</keyword>
<dbReference type="PANTHER" id="PTHR31072">
    <property type="entry name" value="TRANSCRIPTION FACTOR TCP4-RELATED"/>
    <property type="match status" value="1"/>
</dbReference>
<keyword evidence="5" id="KW-0539">Nucleus</keyword>
<dbReference type="Pfam" id="PF03634">
    <property type="entry name" value="TCP"/>
    <property type="match status" value="1"/>
</dbReference>
<keyword evidence="10" id="KW-1185">Reference proteome</keyword>
<dbReference type="GO" id="GO:0005634">
    <property type="term" value="C:nucleus"/>
    <property type="evidence" value="ECO:0007669"/>
    <property type="project" value="UniProtKB-SubCell"/>
</dbReference>
<evidence type="ECO:0000256" key="5">
    <source>
        <dbReference type="ARBA" id="ARBA00023242"/>
    </source>
</evidence>
<feature type="domain" description="TCP" evidence="7">
    <location>
        <begin position="96"/>
        <end position="154"/>
    </location>
</feature>
<evidence type="ECO:0000313" key="9">
    <source>
        <dbReference type="EMBL" id="KAG1358719.1"/>
    </source>
</evidence>
<dbReference type="OrthoDB" id="1896834at2759"/>
<dbReference type="GO" id="GO:2000032">
    <property type="term" value="P:regulation of secondary shoot formation"/>
    <property type="evidence" value="ECO:0007669"/>
    <property type="project" value="TreeGrafter"/>
</dbReference>
<comment type="subcellular location">
    <subcellularLocation>
        <location evidence="1">Nucleus</location>
    </subcellularLocation>
</comment>
<gene>
    <name evidence="9" type="ORF">COCNU_08G001650</name>
</gene>
<evidence type="ECO:0000313" key="10">
    <source>
        <dbReference type="Proteomes" id="UP000797356"/>
    </source>
</evidence>
<name>A0A8K0IGL9_COCNU</name>
<reference evidence="9" key="2">
    <citation type="submission" date="2019-07" db="EMBL/GenBank/DDBJ databases">
        <authorList>
            <person name="Yang Y."/>
            <person name="Bocs S."/>
            <person name="Baudouin L."/>
        </authorList>
    </citation>
    <scope>NUCLEOTIDE SEQUENCE</scope>
    <source>
        <tissue evidence="9">Spear leaf of Hainan Tall coconut</tissue>
    </source>
</reference>
<dbReference type="PANTHER" id="PTHR31072:SF226">
    <property type="entry name" value="TRANSCRIPTION FACTOR TCP18"/>
    <property type="match status" value="1"/>
</dbReference>
<dbReference type="PROSITE" id="PS51370">
    <property type="entry name" value="R"/>
    <property type="match status" value="1"/>
</dbReference>